<sequence length="134" mass="15663">MICLYAETHLSTFAFIFYACIWIPFLHITQTVARFFTFLLDPHRQPENSHFEENPEWELDLPVSQFQDFGLIEENRGGDNDSEEMCSICLMEFLKEDFVNKLPKSMVLRVRSSPCKMWASDPFCVNLSSVHDSN</sequence>
<protein>
    <submittedName>
        <fullName evidence="2">Uncharacterized protein</fullName>
    </submittedName>
</protein>
<evidence type="ECO:0000313" key="2">
    <source>
        <dbReference type="EMBL" id="KAK6154635.1"/>
    </source>
</evidence>
<keyword evidence="1" id="KW-0812">Transmembrane</keyword>
<dbReference type="Proteomes" id="UP001318860">
    <property type="component" value="Unassembled WGS sequence"/>
</dbReference>
<dbReference type="EMBL" id="JABTTQ020000005">
    <property type="protein sequence ID" value="KAK6154635.1"/>
    <property type="molecule type" value="Genomic_DNA"/>
</dbReference>
<accession>A0ABR0X8G3</accession>
<comment type="caution">
    <text evidence="2">The sequence shown here is derived from an EMBL/GenBank/DDBJ whole genome shotgun (WGS) entry which is preliminary data.</text>
</comment>
<gene>
    <name evidence="2" type="ORF">DH2020_008883</name>
</gene>
<keyword evidence="1" id="KW-0472">Membrane</keyword>
<keyword evidence="3" id="KW-1185">Reference proteome</keyword>
<feature type="transmembrane region" description="Helical" evidence="1">
    <location>
        <begin position="15"/>
        <end position="40"/>
    </location>
</feature>
<proteinExistence type="predicted"/>
<name>A0ABR0X8G3_REHGL</name>
<organism evidence="2 3">
    <name type="scientific">Rehmannia glutinosa</name>
    <name type="common">Chinese foxglove</name>
    <dbReference type="NCBI Taxonomy" id="99300"/>
    <lineage>
        <taxon>Eukaryota</taxon>
        <taxon>Viridiplantae</taxon>
        <taxon>Streptophyta</taxon>
        <taxon>Embryophyta</taxon>
        <taxon>Tracheophyta</taxon>
        <taxon>Spermatophyta</taxon>
        <taxon>Magnoliopsida</taxon>
        <taxon>eudicotyledons</taxon>
        <taxon>Gunneridae</taxon>
        <taxon>Pentapetalae</taxon>
        <taxon>asterids</taxon>
        <taxon>lamiids</taxon>
        <taxon>Lamiales</taxon>
        <taxon>Orobanchaceae</taxon>
        <taxon>Rehmannieae</taxon>
        <taxon>Rehmannia</taxon>
    </lineage>
</organism>
<evidence type="ECO:0000256" key="1">
    <source>
        <dbReference type="SAM" id="Phobius"/>
    </source>
</evidence>
<reference evidence="2 3" key="1">
    <citation type="journal article" date="2021" name="Comput. Struct. Biotechnol. J.">
        <title>De novo genome assembly of the potent medicinal plant Rehmannia glutinosa using nanopore technology.</title>
        <authorList>
            <person name="Ma L."/>
            <person name="Dong C."/>
            <person name="Song C."/>
            <person name="Wang X."/>
            <person name="Zheng X."/>
            <person name="Niu Y."/>
            <person name="Chen S."/>
            <person name="Feng W."/>
        </authorList>
    </citation>
    <scope>NUCLEOTIDE SEQUENCE [LARGE SCALE GENOMIC DNA]</scope>
    <source>
        <strain evidence="2">DH-2019</strain>
    </source>
</reference>
<evidence type="ECO:0000313" key="3">
    <source>
        <dbReference type="Proteomes" id="UP001318860"/>
    </source>
</evidence>
<keyword evidence="1" id="KW-1133">Transmembrane helix</keyword>